<evidence type="ECO:0000256" key="2">
    <source>
        <dbReference type="ARBA" id="ARBA00022679"/>
    </source>
</evidence>
<dbReference type="Pfam" id="PF00406">
    <property type="entry name" value="ADK"/>
    <property type="match status" value="1"/>
</dbReference>
<dbReference type="Proteomes" id="UP000694701">
    <property type="component" value="Unplaced"/>
</dbReference>
<dbReference type="PRINTS" id="PR00094">
    <property type="entry name" value="ADENYLTKNASE"/>
</dbReference>
<reference evidence="7" key="1">
    <citation type="submission" date="2025-08" db="UniProtKB">
        <authorList>
            <consortium name="Ensembl"/>
        </authorList>
    </citation>
    <scope>IDENTIFICATION</scope>
</reference>
<proteinExistence type="inferred from homology"/>
<evidence type="ECO:0000256" key="4">
    <source>
        <dbReference type="ARBA" id="ARBA00022777"/>
    </source>
</evidence>
<evidence type="ECO:0000256" key="6">
    <source>
        <dbReference type="SAM" id="Phobius"/>
    </source>
</evidence>
<keyword evidence="6" id="KW-1133">Transmembrane helix</keyword>
<dbReference type="SUPFAM" id="SSF57774">
    <property type="entry name" value="Microbial and mitochondrial ADK, insert 'zinc finger' domain"/>
    <property type="match status" value="1"/>
</dbReference>
<evidence type="ECO:0000256" key="5">
    <source>
        <dbReference type="RuleBase" id="RU003330"/>
    </source>
</evidence>
<dbReference type="Ensembl" id="ENSCCRT00020122016.1">
    <property type="protein sequence ID" value="ENSCCRP00020111763.1"/>
    <property type="gene ID" value="ENSCCRG00020050751.1"/>
</dbReference>
<keyword evidence="2 5" id="KW-0808">Transferase</keyword>
<dbReference type="GO" id="GO:0004017">
    <property type="term" value="F:AMP kinase activity"/>
    <property type="evidence" value="ECO:0007669"/>
    <property type="project" value="InterPro"/>
</dbReference>
<organism evidence="7 8">
    <name type="scientific">Cyprinus carpio</name>
    <name type="common">Common carp</name>
    <dbReference type="NCBI Taxonomy" id="7962"/>
    <lineage>
        <taxon>Eukaryota</taxon>
        <taxon>Metazoa</taxon>
        <taxon>Chordata</taxon>
        <taxon>Craniata</taxon>
        <taxon>Vertebrata</taxon>
        <taxon>Euteleostomi</taxon>
        <taxon>Actinopterygii</taxon>
        <taxon>Neopterygii</taxon>
        <taxon>Teleostei</taxon>
        <taxon>Ostariophysi</taxon>
        <taxon>Cypriniformes</taxon>
        <taxon>Cyprinidae</taxon>
        <taxon>Cyprininae</taxon>
        <taxon>Cyprinus</taxon>
    </lineage>
</organism>
<evidence type="ECO:0000256" key="3">
    <source>
        <dbReference type="ARBA" id="ARBA00022741"/>
    </source>
</evidence>
<dbReference type="CDD" id="cd22979">
    <property type="entry name" value="DD_AK8"/>
    <property type="match status" value="1"/>
</dbReference>
<dbReference type="Gene3D" id="3.40.50.300">
    <property type="entry name" value="P-loop containing nucleotide triphosphate hydrolases"/>
    <property type="match status" value="2"/>
</dbReference>
<dbReference type="InterPro" id="IPR000850">
    <property type="entry name" value="Adenylat/UMP-CMP_kin"/>
</dbReference>
<keyword evidence="6" id="KW-0472">Membrane</keyword>
<evidence type="ECO:0000256" key="1">
    <source>
        <dbReference type="ARBA" id="ARBA00007220"/>
    </source>
</evidence>
<evidence type="ECO:0000313" key="7">
    <source>
        <dbReference type="Ensembl" id="ENSCCRP00020111763.1"/>
    </source>
</evidence>
<feature type="transmembrane region" description="Helical" evidence="6">
    <location>
        <begin position="59"/>
        <end position="81"/>
    </location>
</feature>
<sequence>MDATVRPLRIPPEMAIYAEKHDIFHLVQTLVRNVMVDKPEDPIQYLINFLKRDRFDGKFVLLLFISVFCTIDKSLLFLFIFEITFIKVIHSYNNLLNELMSFFTTRWHIPFGLSITPYRMCQTLALSFNSFLTVMLEAPDVVLIERSSGQRIDPVTGDVYHVTFMWPESEEVAQRLETPSTLMPADLIAKKLQRFHTEAHALKCTYHSCLKTINADQPHVDVFSQVLNYVRTPRHSASPYTPRILLFGPPGSGKSLQAKLIAQKYGIVNICCGELLKAVSADESHMGELIKPYLESEQQVPSSIVLRILTERLSRMDCTTRGWVLHGFPQDVEQAEELQESNFIPNRVFFLEITDDIAIERVTLRGVDPVTGEWYHSIYKPVPGPEVQARLRFNPRHSEAQLLKRLKEYWNHTADLQAFYPQAVHINADQDPHTVFESLESRLVGRLPKILSNQETFES</sequence>
<dbReference type="GO" id="GO:0005524">
    <property type="term" value="F:ATP binding"/>
    <property type="evidence" value="ECO:0007669"/>
    <property type="project" value="InterPro"/>
</dbReference>
<dbReference type="InterPro" id="IPR036193">
    <property type="entry name" value="ADK_active_lid_dom_sf"/>
</dbReference>
<keyword evidence="3" id="KW-0547">Nucleotide-binding</keyword>
<protein>
    <submittedName>
        <fullName evidence="7">Adenylate kinase 8</fullName>
    </submittedName>
</protein>
<comment type="similarity">
    <text evidence="1 5">Belongs to the adenylate kinase family.</text>
</comment>
<keyword evidence="6" id="KW-0812">Transmembrane</keyword>
<accession>A0A8C2KQS1</accession>
<dbReference type="SUPFAM" id="SSF47391">
    <property type="entry name" value="Dimerization-anchoring domain of cAMP-dependent PK regulatory subunit"/>
    <property type="match status" value="1"/>
</dbReference>
<dbReference type="CDD" id="cd01428">
    <property type="entry name" value="ADK"/>
    <property type="match status" value="1"/>
</dbReference>
<dbReference type="HAMAP" id="MF_00235">
    <property type="entry name" value="Adenylate_kinase_Adk"/>
    <property type="match status" value="1"/>
</dbReference>
<name>A0A8C2KQS1_CYPCA</name>
<dbReference type="InterPro" id="IPR027417">
    <property type="entry name" value="P-loop_NTPase"/>
</dbReference>
<dbReference type="PANTHER" id="PTHR23359">
    <property type="entry name" value="NUCLEOTIDE KINASE"/>
    <property type="match status" value="1"/>
</dbReference>
<dbReference type="SUPFAM" id="SSF52540">
    <property type="entry name" value="P-loop containing nucleoside triphosphate hydrolases"/>
    <property type="match status" value="1"/>
</dbReference>
<dbReference type="AlphaFoldDB" id="A0A8C2KQS1"/>
<evidence type="ECO:0000313" key="8">
    <source>
        <dbReference type="Proteomes" id="UP000694701"/>
    </source>
</evidence>
<keyword evidence="4 5" id="KW-0418">Kinase</keyword>